<comment type="caution">
    <text evidence="2">The sequence shown here is derived from an EMBL/GenBank/DDBJ whole genome shotgun (WGS) entry which is preliminary data.</text>
</comment>
<dbReference type="GO" id="GO:0006355">
    <property type="term" value="P:regulation of DNA-templated transcription"/>
    <property type="evidence" value="ECO:0007669"/>
    <property type="project" value="InterPro"/>
</dbReference>
<evidence type="ECO:0000313" key="2">
    <source>
        <dbReference type="EMBL" id="MBC8559665.1"/>
    </source>
</evidence>
<evidence type="ECO:0000259" key="1">
    <source>
        <dbReference type="Pfam" id="PF01402"/>
    </source>
</evidence>
<dbReference type="AlphaFoldDB" id="A0A926I694"/>
<reference evidence="2" key="1">
    <citation type="submission" date="2020-08" db="EMBL/GenBank/DDBJ databases">
        <title>Genome public.</title>
        <authorList>
            <person name="Liu C."/>
            <person name="Sun Q."/>
        </authorList>
    </citation>
    <scope>NUCLEOTIDE SEQUENCE</scope>
    <source>
        <strain evidence="2">NSJ-33</strain>
    </source>
</reference>
<dbReference type="InterPro" id="IPR002145">
    <property type="entry name" value="CopG"/>
</dbReference>
<gene>
    <name evidence="2" type="ORF">H8710_06205</name>
</gene>
<dbReference type="Proteomes" id="UP000610760">
    <property type="component" value="Unassembled WGS sequence"/>
</dbReference>
<accession>A0A926I694</accession>
<protein>
    <submittedName>
        <fullName evidence="2">Ribbon-helix-helix protein, CopG family</fullName>
    </submittedName>
</protein>
<sequence length="76" mass="8672">MSDSSPNPLKIRVRGEDGFRVTTIRISEELLRCLDKLSAKTRHSRNELINIMLEYAVGNIVIEQTSKRPGEESKPF</sequence>
<dbReference type="EMBL" id="JACRSV010000001">
    <property type="protein sequence ID" value="MBC8559665.1"/>
    <property type="molecule type" value="Genomic_DNA"/>
</dbReference>
<keyword evidence="3" id="KW-1185">Reference proteome</keyword>
<organism evidence="2 3">
    <name type="scientific">Fumia xinanensis</name>
    <dbReference type="NCBI Taxonomy" id="2763659"/>
    <lineage>
        <taxon>Bacteria</taxon>
        <taxon>Bacillati</taxon>
        <taxon>Bacillota</taxon>
        <taxon>Clostridia</taxon>
        <taxon>Eubacteriales</taxon>
        <taxon>Oscillospiraceae</taxon>
        <taxon>Fumia</taxon>
    </lineage>
</organism>
<name>A0A926I694_9FIRM</name>
<feature type="domain" description="Ribbon-helix-helix protein CopG" evidence="1">
    <location>
        <begin position="21"/>
        <end position="56"/>
    </location>
</feature>
<dbReference type="RefSeq" id="WP_249294561.1">
    <property type="nucleotide sequence ID" value="NZ_JACRSV010000001.1"/>
</dbReference>
<proteinExistence type="predicted"/>
<evidence type="ECO:0000313" key="3">
    <source>
        <dbReference type="Proteomes" id="UP000610760"/>
    </source>
</evidence>
<dbReference type="Pfam" id="PF01402">
    <property type="entry name" value="RHH_1"/>
    <property type="match status" value="1"/>
</dbReference>